<dbReference type="RefSeq" id="WP_171220628.1">
    <property type="nucleotide sequence ID" value="NZ_JABEPP010000007.1"/>
</dbReference>
<dbReference type="InterPro" id="IPR050266">
    <property type="entry name" value="AB_hydrolase_sf"/>
</dbReference>
<dbReference type="AlphaFoldDB" id="A0A849I6M3"/>
<proteinExistence type="predicted"/>
<evidence type="ECO:0000313" key="2">
    <source>
        <dbReference type="EMBL" id="NNM75132.1"/>
    </source>
</evidence>
<dbReference type="PANTHER" id="PTHR43798">
    <property type="entry name" value="MONOACYLGLYCEROL LIPASE"/>
    <property type="match status" value="1"/>
</dbReference>
<keyword evidence="3" id="KW-1185">Reference proteome</keyword>
<evidence type="ECO:0000259" key="1">
    <source>
        <dbReference type="Pfam" id="PF00561"/>
    </source>
</evidence>
<organism evidence="2 3">
    <name type="scientific">Enterovirga aerilata</name>
    <dbReference type="NCBI Taxonomy" id="2730920"/>
    <lineage>
        <taxon>Bacteria</taxon>
        <taxon>Pseudomonadati</taxon>
        <taxon>Pseudomonadota</taxon>
        <taxon>Alphaproteobacteria</taxon>
        <taxon>Hyphomicrobiales</taxon>
        <taxon>Methylobacteriaceae</taxon>
        <taxon>Enterovirga</taxon>
    </lineage>
</organism>
<dbReference type="SUPFAM" id="SSF53474">
    <property type="entry name" value="alpha/beta-Hydrolases"/>
    <property type="match status" value="1"/>
</dbReference>
<dbReference type="Gene3D" id="3.40.50.1820">
    <property type="entry name" value="alpha/beta hydrolase"/>
    <property type="match status" value="1"/>
</dbReference>
<gene>
    <name evidence="2" type="ORF">HJG44_22490</name>
</gene>
<dbReference type="InterPro" id="IPR000073">
    <property type="entry name" value="AB_hydrolase_1"/>
</dbReference>
<dbReference type="Proteomes" id="UP000564885">
    <property type="component" value="Unassembled WGS sequence"/>
</dbReference>
<dbReference type="GO" id="GO:0016020">
    <property type="term" value="C:membrane"/>
    <property type="evidence" value="ECO:0007669"/>
    <property type="project" value="TreeGrafter"/>
</dbReference>
<reference evidence="2 3" key="1">
    <citation type="submission" date="2020-04" db="EMBL/GenBank/DDBJ databases">
        <title>Enterovirga sp. isolate from soil.</title>
        <authorList>
            <person name="Chea S."/>
            <person name="Kim D.-U."/>
        </authorList>
    </citation>
    <scope>NUCLEOTIDE SEQUENCE [LARGE SCALE GENOMIC DNA]</scope>
    <source>
        <strain evidence="2 3">DB1703</strain>
    </source>
</reference>
<keyword evidence="2" id="KW-0378">Hydrolase</keyword>
<dbReference type="GO" id="GO:0016787">
    <property type="term" value="F:hydrolase activity"/>
    <property type="evidence" value="ECO:0007669"/>
    <property type="project" value="UniProtKB-KW"/>
</dbReference>
<evidence type="ECO:0000313" key="3">
    <source>
        <dbReference type="Proteomes" id="UP000564885"/>
    </source>
</evidence>
<dbReference type="PANTHER" id="PTHR43798:SF33">
    <property type="entry name" value="HYDROLASE, PUTATIVE (AFU_ORTHOLOGUE AFUA_2G14860)-RELATED"/>
    <property type="match status" value="1"/>
</dbReference>
<comment type="caution">
    <text evidence="2">The sequence shown here is derived from an EMBL/GenBank/DDBJ whole genome shotgun (WGS) entry which is preliminary data.</text>
</comment>
<sequence length="280" mass="31374">MPDFEPILGRYLTVDIGGTAHRIYVEEAGQGIPLLCLHTAGADSRQYRHLLNDREVTSRFRVVCFDMPWHGRSDPPDGWWLTRYELTTAQYLATIEAVWHALELDRPVVMGCSTGGAIVLRVASDYQGRIRGVVGLESGAYAPGRYNDFLHHPAIHGGELVATYTWGLNAPQSPEAGKRANWWYYAQSGPGVYAGDVMFYSFDWDARAHIRSIDTSRCKVSLLTGSYDYSCTPAMTKAVADAIPGSRYTEMPGIGHFPMIEHYEHFRSYLLPELDFMAAE</sequence>
<dbReference type="InterPro" id="IPR029058">
    <property type="entry name" value="AB_hydrolase_fold"/>
</dbReference>
<name>A0A849I6M3_9HYPH</name>
<dbReference type="Pfam" id="PF00561">
    <property type="entry name" value="Abhydrolase_1"/>
    <property type="match status" value="1"/>
</dbReference>
<protein>
    <submittedName>
        <fullName evidence="2">Alpha/beta hydrolase</fullName>
    </submittedName>
</protein>
<dbReference type="EMBL" id="JABEPP010000007">
    <property type="protein sequence ID" value="NNM75132.1"/>
    <property type="molecule type" value="Genomic_DNA"/>
</dbReference>
<feature type="domain" description="AB hydrolase-1" evidence="1">
    <location>
        <begin position="33"/>
        <end position="262"/>
    </location>
</feature>
<accession>A0A849I6M3</accession>